<evidence type="ECO:0000256" key="3">
    <source>
        <dbReference type="ARBA" id="ARBA00022692"/>
    </source>
</evidence>
<name>A0A9W8ICV5_9FUNG</name>
<feature type="non-terminal residue" evidence="9">
    <location>
        <position position="170"/>
    </location>
</feature>
<evidence type="ECO:0000313" key="9">
    <source>
        <dbReference type="EMBL" id="KAJ2847003.1"/>
    </source>
</evidence>
<keyword evidence="10" id="KW-1185">Reference proteome</keyword>
<dbReference type="InterPro" id="IPR050173">
    <property type="entry name" value="ABC_transporter_C-like"/>
</dbReference>
<dbReference type="GO" id="GO:0005524">
    <property type="term" value="F:ATP binding"/>
    <property type="evidence" value="ECO:0007669"/>
    <property type="project" value="UniProtKB-KW"/>
</dbReference>
<dbReference type="Pfam" id="PF00005">
    <property type="entry name" value="ABC_tran"/>
    <property type="match status" value="1"/>
</dbReference>
<keyword evidence="4" id="KW-0547">Nucleotide-binding</keyword>
<dbReference type="Proteomes" id="UP001139887">
    <property type="component" value="Unassembled WGS sequence"/>
</dbReference>
<reference evidence="9" key="1">
    <citation type="submission" date="2022-07" db="EMBL/GenBank/DDBJ databases">
        <title>Phylogenomic reconstructions and comparative analyses of Kickxellomycotina fungi.</title>
        <authorList>
            <person name="Reynolds N.K."/>
            <person name="Stajich J.E."/>
            <person name="Barry K."/>
            <person name="Grigoriev I.V."/>
            <person name="Crous P."/>
            <person name="Smith M.E."/>
        </authorList>
    </citation>
    <scope>NUCLEOTIDE SEQUENCE</scope>
    <source>
        <strain evidence="9">NRRL 1566</strain>
    </source>
</reference>
<evidence type="ECO:0000256" key="4">
    <source>
        <dbReference type="ARBA" id="ARBA00022741"/>
    </source>
</evidence>
<evidence type="ECO:0000256" key="2">
    <source>
        <dbReference type="ARBA" id="ARBA00022448"/>
    </source>
</evidence>
<keyword evidence="3" id="KW-0812">Transmembrane</keyword>
<evidence type="ECO:0000259" key="8">
    <source>
        <dbReference type="PROSITE" id="PS50893"/>
    </source>
</evidence>
<organism evidence="9 10">
    <name type="scientific">Coemansia brasiliensis</name>
    <dbReference type="NCBI Taxonomy" id="2650707"/>
    <lineage>
        <taxon>Eukaryota</taxon>
        <taxon>Fungi</taxon>
        <taxon>Fungi incertae sedis</taxon>
        <taxon>Zoopagomycota</taxon>
        <taxon>Kickxellomycotina</taxon>
        <taxon>Kickxellomycetes</taxon>
        <taxon>Kickxellales</taxon>
        <taxon>Kickxellaceae</taxon>
        <taxon>Coemansia</taxon>
    </lineage>
</organism>
<dbReference type="SMART" id="SM00382">
    <property type="entry name" value="AAA"/>
    <property type="match status" value="1"/>
</dbReference>
<dbReference type="EMBL" id="JANBUW010000406">
    <property type="protein sequence ID" value="KAJ2847003.1"/>
    <property type="molecule type" value="Genomic_DNA"/>
</dbReference>
<evidence type="ECO:0000256" key="7">
    <source>
        <dbReference type="ARBA" id="ARBA00023136"/>
    </source>
</evidence>
<dbReference type="SUPFAM" id="SSF52540">
    <property type="entry name" value="P-loop containing nucleoside triphosphate hydrolases"/>
    <property type="match status" value="1"/>
</dbReference>
<dbReference type="AlphaFoldDB" id="A0A9W8ICV5"/>
<proteinExistence type="predicted"/>
<dbReference type="GO" id="GO:0016020">
    <property type="term" value="C:membrane"/>
    <property type="evidence" value="ECO:0007669"/>
    <property type="project" value="UniProtKB-SubCell"/>
</dbReference>
<dbReference type="GO" id="GO:0016887">
    <property type="term" value="F:ATP hydrolysis activity"/>
    <property type="evidence" value="ECO:0007669"/>
    <property type="project" value="InterPro"/>
</dbReference>
<dbReference type="OrthoDB" id="6500128at2759"/>
<keyword evidence="5" id="KW-0067">ATP-binding</keyword>
<dbReference type="PANTHER" id="PTHR24223">
    <property type="entry name" value="ATP-BINDING CASSETTE SUB-FAMILY C"/>
    <property type="match status" value="1"/>
</dbReference>
<protein>
    <submittedName>
        <fullName evidence="9">Canalicular multispecific organic anion transporter 1</fullName>
    </submittedName>
</protein>
<evidence type="ECO:0000256" key="5">
    <source>
        <dbReference type="ARBA" id="ARBA00022840"/>
    </source>
</evidence>
<accession>A0A9W8ICV5</accession>
<evidence type="ECO:0000313" key="10">
    <source>
        <dbReference type="Proteomes" id="UP001139887"/>
    </source>
</evidence>
<dbReference type="Gene3D" id="3.40.50.300">
    <property type="entry name" value="P-loop containing nucleotide triphosphate hydrolases"/>
    <property type="match status" value="1"/>
</dbReference>
<comment type="subcellular location">
    <subcellularLocation>
        <location evidence="1">Membrane</location>
        <topology evidence="1">Multi-pass membrane protein</topology>
    </subcellularLocation>
</comment>
<evidence type="ECO:0000256" key="1">
    <source>
        <dbReference type="ARBA" id="ARBA00004141"/>
    </source>
</evidence>
<gene>
    <name evidence="9" type="primary">ABCC2_2</name>
    <name evidence="9" type="ORF">IWW36_004076</name>
</gene>
<dbReference type="PROSITE" id="PS00211">
    <property type="entry name" value="ABC_TRANSPORTER_1"/>
    <property type="match status" value="1"/>
</dbReference>
<keyword evidence="6" id="KW-1133">Transmembrane helix</keyword>
<dbReference type="FunFam" id="3.40.50.300:FF:000997">
    <property type="entry name" value="Multidrug resistance-associated protein 1"/>
    <property type="match status" value="1"/>
</dbReference>
<dbReference type="CDD" id="cd03250">
    <property type="entry name" value="ABCC_MRP_domain1"/>
    <property type="match status" value="1"/>
</dbReference>
<dbReference type="InterPro" id="IPR027417">
    <property type="entry name" value="P-loop_NTPase"/>
</dbReference>
<dbReference type="PROSITE" id="PS50893">
    <property type="entry name" value="ABC_TRANSPORTER_2"/>
    <property type="match status" value="1"/>
</dbReference>
<dbReference type="InterPro" id="IPR017871">
    <property type="entry name" value="ABC_transporter-like_CS"/>
</dbReference>
<dbReference type="InterPro" id="IPR003593">
    <property type="entry name" value="AAA+_ATPase"/>
</dbReference>
<feature type="domain" description="ABC transporter" evidence="8">
    <location>
        <begin position="1"/>
        <end position="170"/>
    </location>
</feature>
<keyword evidence="7" id="KW-0472">Membrane</keyword>
<evidence type="ECO:0000256" key="6">
    <source>
        <dbReference type="ARBA" id="ARBA00022989"/>
    </source>
</evidence>
<dbReference type="GO" id="GO:0042626">
    <property type="term" value="F:ATPase-coupled transmembrane transporter activity"/>
    <property type="evidence" value="ECO:0007669"/>
    <property type="project" value="TreeGrafter"/>
</dbReference>
<comment type="caution">
    <text evidence="9">The sequence shown here is derived from an EMBL/GenBank/DDBJ whole genome shotgun (WGS) entry which is preliminary data.</text>
</comment>
<sequence length="170" mass="18733">MFVTVVGKVGSGKSSFLSALCGEMPLASGKGTIYGRLSYVNQKPWIMNATIRDNILFGNEYDQSKYIKIIHACALAEDLEQLPYKDMTEIGRQGVNLSGGQKARLALARAIYNDADIYILDDILAAVDAQVERHIIDNVLLGIIRDKTRILVTHSEHVVPLGDMNIIVDN</sequence>
<keyword evidence="2" id="KW-0813">Transport</keyword>
<dbReference type="InterPro" id="IPR003439">
    <property type="entry name" value="ABC_transporter-like_ATP-bd"/>
</dbReference>